<dbReference type="PANTHER" id="PTHR23420">
    <property type="entry name" value="ADENOSYLHOMOCYSTEINASE"/>
    <property type="match status" value="1"/>
</dbReference>
<dbReference type="SUPFAM" id="SSF51182">
    <property type="entry name" value="RmlC-like cupins"/>
    <property type="match status" value="1"/>
</dbReference>
<evidence type="ECO:0000313" key="12">
    <source>
        <dbReference type="Proteomes" id="UP000663855"/>
    </source>
</evidence>
<evidence type="ECO:0000256" key="3">
    <source>
        <dbReference type="ARBA" id="ARBA00022563"/>
    </source>
</evidence>
<evidence type="ECO:0000313" key="11">
    <source>
        <dbReference type="EMBL" id="CAF1201976.1"/>
    </source>
</evidence>
<organism evidence="11 12">
    <name type="scientific">Rotaria magnacalcarata</name>
    <dbReference type="NCBI Taxonomy" id="392030"/>
    <lineage>
        <taxon>Eukaryota</taxon>
        <taxon>Metazoa</taxon>
        <taxon>Spiralia</taxon>
        <taxon>Gnathifera</taxon>
        <taxon>Rotifera</taxon>
        <taxon>Eurotatoria</taxon>
        <taxon>Bdelloidea</taxon>
        <taxon>Philodinida</taxon>
        <taxon>Philodinidae</taxon>
        <taxon>Rotaria</taxon>
    </lineage>
</organism>
<comment type="caution">
    <text evidence="11">The sequence shown here is derived from an EMBL/GenBank/DDBJ whole genome shotgun (WGS) entry which is preliminary data.</text>
</comment>
<dbReference type="GO" id="GO:0006730">
    <property type="term" value="P:one-carbon metabolic process"/>
    <property type="evidence" value="ECO:0007669"/>
    <property type="project" value="UniProtKB-KW"/>
</dbReference>
<feature type="region of interest" description="Disordered" evidence="9">
    <location>
        <begin position="1"/>
        <end position="31"/>
    </location>
</feature>
<dbReference type="FunFam" id="3.40.50.720:FF:000004">
    <property type="entry name" value="Adenosylhomocysteinase"/>
    <property type="match status" value="1"/>
</dbReference>
<evidence type="ECO:0000256" key="4">
    <source>
        <dbReference type="ARBA" id="ARBA00022801"/>
    </source>
</evidence>
<dbReference type="NCBIfam" id="NF004005">
    <property type="entry name" value="PRK05476.2-3"/>
    <property type="match status" value="1"/>
</dbReference>
<reference evidence="11" key="1">
    <citation type="submission" date="2021-02" db="EMBL/GenBank/DDBJ databases">
        <authorList>
            <person name="Nowell W R."/>
        </authorList>
    </citation>
    <scope>NUCLEOTIDE SEQUENCE</scope>
</reference>
<dbReference type="EMBL" id="CAJNOV010005215">
    <property type="protein sequence ID" value="CAF1201976.1"/>
    <property type="molecule type" value="Genomic_DNA"/>
</dbReference>
<keyword evidence="3 7" id="KW-0554">One-carbon metabolism</keyword>
<dbReference type="InterPro" id="IPR011051">
    <property type="entry name" value="RmlC_Cupin_sf"/>
</dbReference>
<evidence type="ECO:0000256" key="2">
    <source>
        <dbReference type="ARBA" id="ARBA00007122"/>
    </source>
</evidence>
<dbReference type="InterPro" id="IPR015878">
    <property type="entry name" value="Ado_hCys_hydrolase_NAD-bd"/>
</dbReference>
<evidence type="ECO:0000259" key="10">
    <source>
        <dbReference type="SMART" id="SM00997"/>
    </source>
</evidence>
<dbReference type="GO" id="GO:0005829">
    <property type="term" value="C:cytosol"/>
    <property type="evidence" value="ECO:0007669"/>
    <property type="project" value="TreeGrafter"/>
</dbReference>
<evidence type="ECO:0000256" key="9">
    <source>
        <dbReference type="SAM" id="MobiDB-lite"/>
    </source>
</evidence>
<comment type="similarity">
    <text evidence="2 8">Belongs to the adenosylhomocysteinase family.</text>
</comment>
<evidence type="ECO:0000256" key="5">
    <source>
        <dbReference type="ARBA" id="ARBA00023027"/>
    </source>
</evidence>
<dbReference type="CDD" id="cd00401">
    <property type="entry name" value="SAHH"/>
    <property type="match status" value="1"/>
</dbReference>
<dbReference type="Gene3D" id="3.40.50.1480">
    <property type="entry name" value="Adenosylhomocysteinase-like"/>
    <property type="match status" value="1"/>
</dbReference>
<evidence type="ECO:0000256" key="1">
    <source>
        <dbReference type="ARBA" id="ARBA00005195"/>
    </source>
</evidence>
<dbReference type="Proteomes" id="UP000663855">
    <property type="component" value="Unassembled WGS sequence"/>
</dbReference>
<dbReference type="EC" id="3.13.2.1" evidence="6 7"/>
<dbReference type="Pfam" id="PF00670">
    <property type="entry name" value="AdoHcyase_NAD"/>
    <property type="match status" value="1"/>
</dbReference>
<dbReference type="AlphaFoldDB" id="A0A814W952"/>
<dbReference type="UniPathway" id="UPA00314">
    <property type="reaction ID" value="UER00076"/>
</dbReference>
<dbReference type="Pfam" id="PF05221">
    <property type="entry name" value="AdoHcyase"/>
    <property type="match status" value="1"/>
</dbReference>
<comment type="pathway">
    <text evidence="1 7">Amino-acid biosynthesis; L-homocysteine biosynthesis; L-homocysteine from S-adenosyl-L-homocysteine: step 1/1.</text>
</comment>
<dbReference type="SUPFAM" id="SSF52283">
    <property type="entry name" value="Formate/glycerate dehydrogenase catalytic domain-like"/>
    <property type="match status" value="1"/>
</dbReference>
<evidence type="ECO:0000256" key="6">
    <source>
        <dbReference type="ARBA" id="ARBA00034527"/>
    </source>
</evidence>
<feature type="compositionally biased region" description="Polar residues" evidence="9">
    <location>
        <begin position="7"/>
        <end position="31"/>
    </location>
</feature>
<gene>
    <name evidence="11" type="ORF">CJN711_LOCUS12067</name>
</gene>
<accession>A0A814W952</accession>
<dbReference type="SMART" id="SM00996">
    <property type="entry name" value="AdoHcyase"/>
    <property type="match status" value="1"/>
</dbReference>
<dbReference type="PANTHER" id="PTHR23420:SF0">
    <property type="entry name" value="ADENOSYLHOMOCYSTEINASE"/>
    <property type="match status" value="1"/>
</dbReference>
<dbReference type="InterPro" id="IPR000043">
    <property type="entry name" value="Adenosylhomocysteinase-like"/>
</dbReference>
<evidence type="ECO:0000256" key="7">
    <source>
        <dbReference type="RuleBase" id="RU000548"/>
    </source>
</evidence>
<comment type="catalytic activity">
    <reaction evidence="7">
        <text>S-adenosyl-L-homocysteine + H2O = L-homocysteine + adenosine</text>
        <dbReference type="Rhea" id="RHEA:21708"/>
        <dbReference type="ChEBI" id="CHEBI:15377"/>
        <dbReference type="ChEBI" id="CHEBI:16335"/>
        <dbReference type="ChEBI" id="CHEBI:57856"/>
        <dbReference type="ChEBI" id="CHEBI:58199"/>
        <dbReference type="EC" id="3.13.2.1"/>
    </reaction>
</comment>
<dbReference type="Gene3D" id="3.40.50.720">
    <property type="entry name" value="NAD(P)-binding Rossmann-like Domain"/>
    <property type="match status" value="1"/>
</dbReference>
<proteinExistence type="inferred from homology"/>
<dbReference type="GO" id="GO:0004013">
    <property type="term" value="F:adenosylhomocysteinase activity"/>
    <property type="evidence" value="ECO:0007669"/>
    <property type="project" value="UniProtKB-EC"/>
</dbReference>
<sequence length="733" mass="80928">MDKSGHSYFSETQEKSGVNGNDSLSQEQIQQEDGLEAVETSLISILSAGRRFCRQFSEQNVDDMRRGHSIDVEDENLNFSGHMERLPYKIADISLAKSGRKALSMAEVEMPGVMRLRKIYGATKPLKGVRLAGCLHVTAQTGVMIETFRELGAEIRWSCCNPLSTQDHIAAALVKAGISIFAWKGETEEEKIWCIDQTIYFADGQPLNAILDDGCNLTRVVHEKYPHLTTVIHGCSEETTAGITKLRKLLKNQKLHIPVINVNDSVTKSKFDNNYGCGESLVDGIKRATDTMIGGKTAVMIGYGNVGKGCARTLRGQGAKVIIVEVDPICALQAAMDGFQVTTIAEASKIGHIFVTATGSTELIRGEHILEMRDMAILCNIGSGQTEIDVAWLKVNATKIENLNPHVDIYHLPNGRAIILPADGRVINLSCAHGNPSFVMSNSFSNQILAQIELYTKKGHYPVGIHILPKTLDEEVAMAHLEYLGIKLDKLTIIVHKTMFIDIIVVLIFNTICHIQFTNQIPIQSTTSDQFITVNQYRKASVQTTITDDHIRTILKILNASTIENSTSTNQTFVIPPFTTKPLPLDPDAIAPDSSLVRILLNTTGGSMAHFELPAGKTSQAVQHQTVYEIWYFLSGEGEFWRKQNEREETVRVNADICITIPVGTKFQFRTIGRKSLVAVAITMPSWPGNDEAIPIEGIWNVTSTGIENSSTKLFNSMYIFITIVTFFGVTIL</sequence>
<dbReference type="InterPro" id="IPR014710">
    <property type="entry name" value="RmlC-like_jellyroll"/>
</dbReference>
<keyword evidence="4 7" id="KW-0378">Hydrolase</keyword>
<dbReference type="Gene3D" id="2.60.120.10">
    <property type="entry name" value="Jelly Rolls"/>
    <property type="match status" value="1"/>
</dbReference>
<dbReference type="InterPro" id="IPR036291">
    <property type="entry name" value="NAD(P)-bd_dom_sf"/>
</dbReference>
<dbReference type="SMART" id="SM00997">
    <property type="entry name" value="AdoHcyase_NAD"/>
    <property type="match status" value="1"/>
</dbReference>
<comment type="cofactor">
    <cofactor evidence="7">
        <name>NAD(+)</name>
        <dbReference type="ChEBI" id="CHEBI:57540"/>
    </cofactor>
    <text evidence="7">Binds 1 NAD(+) per subunit.</text>
</comment>
<keyword evidence="5 7" id="KW-0520">NAD</keyword>
<dbReference type="InterPro" id="IPR042172">
    <property type="entry name" value="Adenosylhomocyst_ase-like_sf"/>
</dbReference>
<evidence type="ECO:0000256" key="8">
    <source>
        <dbReference type="RuleBase" id="RU004166"/>
    </source>
</evidence>
<feature type="domain" description="S-adenosyl-L-homocysteine hydrolase NAD binding" evidence="10">
    <location>
        <begin position="273"/>
        <end position="434"/>
    </location>
</feature>
<name>A0A814W952_9BILA</name>
<dbReference type="SUPFAM" id="SSF51735">
    <property type="entry name" value="NAD(P)-binding Rossmann-fold domains"/>
    <property type="match status" value="1"/>
</dbReference>
<dbReference type="NCBIfam" id="TIGR00936">
    <property type="entry name" value="ahcY"/>
    <property type="match status" value="1"/>
</dbReference>
<dbReference type="GO" id="GO:0033353">
    <property type="term" value="P:S-adenosylmethionine cycle"/>
    <property type="evidence" value="ECO:0007669"/>
    <property type="project" value="TreeGrafter"/>
</dbReference>
<protein>
    <recommendedName>
        <fullName evidence="6 7">Adenosylhomocysteinase</fullName>
        <ecNumber evidence="6 7">3.13.2.1</ecNumber>
    </recommendedName>
</protein>